<feature type="transmembrane region" description="Helical" evidence="1">
    <location>
        <begin position="126"/>
        <end position="147"/>
    </location>
</feature>
<dbReference type="Pfam" id="PF07331">
    <property type="entry name" value="TctB"/>
    <property type="match status" value="1"/>
</dbReference>
<dbReference type="Proteomes" id="UP000535406">
    <property type="component" value="Unassembled WGS sequence"/>
</dbReference>
<keyword evidence="1" id="KW-0472">Membrane</keyword>
<feature type="transmembrane region" description="Helical" evidence="1">
    <location>
        <begin position="16"/>
        <end position="33"/>
    </location>
</feature>
<name>A0A7W7YZ93_9HYPH</name>
<evidence type="ECO:0000259" key="2">
    <source>
        <dbReference type="Pfam" id="PF07331"/>
    </source>
</evidence>
<gene>
    <name evidence="3" type="ORF">HNQ66_004456</name>
</gene>
<comment type="caution">
    <text evidence="3">The sequence shown here is derived from an EMBL/GenBank/DDBJ whole genome shotgun (WGS) entry which is preliminary data.</text>
</comment>
<sequence>MSAPRKAGSTGDRPDFLTAALFVGFGALGLWAGRDLTLGTVSAMGPGYLPRVVCWLLIVVGAAVGGLGLFRDREDIARPRPWPVIVILAAVIGFAFVAEYFGFVAGSVWLLLVGSVADRDSRLREVLLLTAGLTAFGALVFIVGLGVQMPIWPF</sequence>
<proteinExistence type="predicted"/>
<reference evidence="3 4" key="1">
    <citation type="submission" date="2020-08" db="EMBL/GenBank/DDBJ databases">
        <title>Genomic Encyclopedia of Type Strains, Phase IV (KMG-IV): sequencing the most valuable type-strain genomes for metagenomic binning, comparative biology and taxonomic classification.</title>
        <authorList>
            <person name="Goeker M."/>
        </authorList>
    </citation>
    <scope>NUCLEOTIDE SEQUENCE [LARGE SCALE GENOMIC DNA]</scope>
    <source>
        <strain evidence="3 4">DSM 21319</strain>
    </source>
</reference>
<accession>A0A7W7YZ93</accession>
<dbReference type="EMBL" id="JACHIK010000025">
    <property type="protein sequence ID" value="MBB5045028.1"/>
    <property type="molecule type" value="Genomic_DNA"/>
</dbReference>
<feature type="transmembrane region" description="Helical" evidence="1">
    <location>
        <begin position="82"/>
        <end position="106"/>
    </location>
</feature>
<keyword evidence="4" id="KW-1185">Reference proteome</keyword>
<evidence type="ECO:0000256" key="1">
    <source>
        <dbReference type="SAM" id="Phobius"/>
    </source>
</evidence>
<dbReference type="AlphaFoldDB" id="A0A7W7YZ93"/>
<dbReference type="InterPro" id="IPR009936">
    <property type="entry name" value="DUF1468"/>
</dbReference>
<feature type="domain" description="DUF1468" evidence="2">
    <location>
        <begin position="17"/>
        <end position="150"/>
    </location>
</feature>
<keyword evidence="1" id="KW-0812">Transmembrane</keyword>
<evidence type="ECO:0000313" key="3">
    <source>
        <dbReference type="EMBL" id="MBB5045028.1"/>
    </source>
</evidence>
<protein>
    <recommendedName>
        <fullName evidence="2">DUF1468 domain-containing protein</fullName>
    </recommendedName>
</protein>
<feature type="transmembrane region" description="Helical" evidence="1">
    <location>
        <begin position="48"/>
        <end position="70"/>
    </location>
</feature>
<dbReference type="RefSeq" id="WP_184146862.1">
    <property type="nucleotide sequence ID" value="NZ_JACHIK010000025.1"/>
</dbReference>
<evidence type="ECO:0000313" key="4">
    <source>
        <dbReference type="Proteomes" id="UP000535406"/>
    </source>
</evidence>
<keyword evidence="1" id="KW-1133">Transmembrane helix</keyword>
<organism evidence="3 4">
    <name type="scientific">Shinella fusca</name>
    <dbReference type="NCBI Taxonomy" id="544480"/>
    <lineage>
        <taxon>Bacteria</taxon>
        <taxon>Pseudomonadati</taxon>
        <taxon>Pseudomonadota</taxon>
        <taxon>Alphaproteobacteria</taxon>
        <taxon>Hyphomicrobiales</taxon>
        <taxon>Rhizobiaceae</taxon>
        <taxon>Shinella</taxon>
    </lineage>
</organism>